<dbReference type="PANTHER" id="PTHR33112:SF16">
    <property type="entry name" value="HETEROKARYON INCOMPATIBILITY DOMAIN-CONTAINING PROTEIN"/>
    <property type="match status" value="1"/>
</dbReference>
<protein>
    <recommendedName>
        <fullName evidence="2">Heterokaryon incompatibility domain-containing protein</fullName>
    </recommendedName>
</protein>
<dbReference type="PANTHER" id="PTHR33112">
    <property type="entry name" value="DOMAIN PROTEIN, PUTATIVE-RELATED"/>
    <property type="match status" value="1"/>
</dbReference>
<reference evidence="3" key="1">
    <citation type="submission" date="2023-06" db="EMBL/GenBank/DDBJ databases">
        <authorList>
            <person name="Noh H."/>
        </authorList>
    </citation>
    <scope>NUCLEOTIDE SEQUENCE</scope>
    <source>
        <strain evidence="3">DUCC20226</strain>
    </source>
</reference>
<gene>
    <name evidence="3" type="ORF">N8I77_013369</name>
</gene>
<dbReference type="EMBL" id="JAUJFL010000011">
    <property type="protein sequence ID" value="KAK2596481.1"/>
    <property type="molecule type" value="Genomic_DNA"/>
</dbReference>
<organism evidence="3 4">
    <name type="scientific">Phomopsis amygdali</name>
    <name type="common">Fusicoccum amygdali</name>
    <dbReference type="NCBI Taxonomy" id="1214568"/>
    <lineage>
        <taxon>Eukaryota</taxon>
        <taxon>Fungi</taxon>
        <taxon>Dikarya</taxon>
        <taxon>Ascomycota</taxon>
        <taxon>Pezizomycotina</taxon>
        <taxon>Sordariomycetes</taxon>
        <taxon>Sordariomycetidae</taxon>
        <taxon>Diaporthales</taxon>
        <taxon>Diaporthaceae</taxon>
        <taxon>Diaporthe</taxon>
    </lineage>
</organism>
<feature type="region of interest" description="Disordered" evidence="1">
    <location>
        <begin position="1"/>
        <end position="26"/>
    </location>
</feature>
<sequence>MSSSQDVLPSPVAIGAPAPSPPQIPGERVRLCETCQKTHEAALRDDGPDWKEFDDHDGPHIEIARYSLVKYRLPADEWPDLPRLLHSAKAGCGFCAFIREAILSHDFKDAWENLTEAEVTEAEREKLGIEFQYGRPRDHIVGDPHDKLQVLVVSITIGASDLKVRLYFRIKAYNDCPVIAKWLVLRPPAIRNHEDYATISFLKTELQKLHDESHADFLPERLLEVGASSLRLVERNNIIAGSAKRPQYAALSYCWGRREHAGYQSKITNRNRNYFLERLDSDALSPVLKDAVKITRCLSIPYLWVDSLCILQNDQSDWQRQCSQMNDIYGKACVTLIAAFSRTCREGFLNPTRYWLQFPYQSALRPSIRGSFMMHFSHTDTMQDFGLERTLLKISFVADGPAGAGRSKKT</sequence>
<dbReference type="Pfam" id="PF06985">
    <property type="entry name" value="HET"/>
    <property type="match status" value="1"/>
</dbReference>
<dbReference type="InterPro" id="IPR010730">
    <property type="entry name" value="HET"/>
</dbReference>
<keyword evidence="4" id="KW-1185">Reference proteome</keyword>
<evidence type="ECO:0000313" key="3">
    <source>
        <dbReference type="EMBL" id="KAK2596481.1"/>
    </source>
</evidence>
<accession>A0AAD9VWN2</accession>
<dbReference type="AlphaFoldDB" id="A0AAD9VWN2"/>
<evidence type="ECO:0000259" key="2">
    <source>
        <dbReference type="Pfam" id="PF06985"/>
    </source>
</evidence>
<comment type="caution">
    <text evidence="3">The sequence shown here is derived from an EMBL/GenBank/DDBJ whole genome shotgun (WGS) entry which is preliminary data.</text>
</comment>
<evidence type="ECO:0000256" key="1">
    <source>
        <dbReference type="SAM" id="MobiDB-lite"/>
    </source>
</evidence>
<evidence type="ECO:0000313" key="4">
    <source>
        <dbReference type="Proteomes" id="UP001265746"/>
    </source>
</evidence>
<name>A0AAD9VWN2_PHOAM</name>
<feature type="domain" description="Heterokaryon incompatibility" evidence="2">
    <location>
        <begin position="248"/>
        <end position="351"/>
    </location>
</feature>
<dbReference type="Proteomes" id="UP001265746">
    <property type="component" value="Unassembled WGS sequence"/>
</dbReference>
<proteinExistence type="predicted"/>